<feature type="non-terminal residue" evidence="1">
    <location>
        <position position="1"/>
    </location>
</feature>
<protein>
    <recommendedName>
        <fullName evidence="3">Alpha/beta hydrolase</fullName>
    </recommendedName>
</protein>
<proteinExistence type="predicted"/>
<reference evidence="1 2" key="1">
    <citation type="journal article" date="2020" name="Biotechnol. Biofuels">
        <title>New insights from the biogas microbiome by comprehensive genome-resolved metagenomics of nearly 1600 species originating from multiple anaerobic digesters.</title>
        <authorList>
            <person name="Campanaro S."/>
            <person name="Treu L."/>
            <person name="Rodriguez-R L.M."/>
            <person name="Kovalovszki A."/>
            <person name="Ziels R.M."/>
            <person name="Maus I."/>
            <person name="Zhu X."/>
            <person name="Kougias P.G."/>
            <person name="Basile A."/>
            <person name="Luo G."/>
            <person name="Schluter A."/>
            <person name="Konstantinidis K.T."/>
            <person name="Angelidaki I."/>
        </authorList>
    </citation>
    <scope>NUCLEOTIDE SEQUENCE [LARGE SCALE GENOMIC DNA]</scope>
    <source>
        <strain evidence="1">AS27yjCOA_65</strain>
    </source>
</reference>
<evidence type="ECO:0008006" key="3">
    <source>
        <dbReference type="Google" id="ProtNLM"/>
    </source>
</evidence>
<name>A0A7X9FUA8_9DELT</name>
<accession>A0A7X9FUA8</accession>
<comment type="caution">
    <text evidence="1">The sequence shown here is derived from an EMBL/GenBank/DDBJ whole genome shotgun (WGS) entry which is preliminary data.</text>
</comment>
<organism evidence="1 2">
    <name type="scientific">SAR324 cluster bacterium</name>
    <dbReference type="NCBI Taxonomy" id="2024889"/>
    <lineage>
        <taxon>Bacteria</taxon>
        <taxon>Deltaproteobacteria</taxon>
        <taxon>SAR324 cluster</taxon>
    </lineage>
</organism>
<evidence type="ECO:0000313" key="1">
    <source>
        <dbReference type="EMBL" id="NMC64016.1"/>
    </source>
</evidence>
<dbReference type="Proteomes" id="UP000524246">
    <property type="component" value="Unassembled WGS sequence"/>
</dbReference>
<gene>
    <name evidence="1" type="ORF">GYA55_12705</name>
</gene>
<sequence>VGTSAGGSAALNAFIERKNVVHRMINVCGRLKVGPTTGFRSFESKSKSSPAFAESVKLCEAQEKSLTATDRQKIMTVRAMFGDELVPPETTILQGAYNTRVPTPEHVLSISAALTAFSRPLIVFLKQSK</sequence>
<dbReference type="EMBL" id="JAAZON010000582">
    <property type="protein sequence ID" value="NMC64016.1"/>
    <property type="molecule type" value="Genomic_DNA"/>
</dbReference>
<dbReference type="AlphaFoldDB" id="A0A7X9FUA8"/>
<evidence type="ECO:0000313" key="2">
    <source>
        <dbReference type="Proteomes" id="UP000524246"/>
    </source>
</evidence>